<keyword evidence="2" id="KW-1133">Transmembrane helix</keyword>
<dbReference type="OrthoDB" id="47330at2759"/>
<keyword evidence="2" id="KW-0472">Membrane</keyword>
<keyword evidence="2" id="KW-0812">Transmembrane</keyword>
<dbReference type="GO" id="GO:0015459">
    <property type="term" value="F:potassium channel regulator activity"/>
    <property type="evidence" value="ECO:0007669"/>
    <property type="project" value="TreeGrafter"/>
</dbReference>
<comment type="similarity">
    <text evidence="1">Belongs to the unc-93 family.</text>
</comment>
<organism evidence="3 4">
    <name type="scientific">Dictyocaulus viviparus</name>
    <name type="common">Bovine lungworm</name>
    <dbReference type="NCBI Taxonomy" id="29172"/>
    <lineage>
        <taxon>Eukaryota</taxon>
        <taxon>Metazoa</taxon>
        <taxon>Ecdysozoa</taxon>
        <taxon>Nematoda</taxon>
        <taxon>Chromadorea</taxon>
        <taxon>Rhabditida</taxon>
        <taxon>Rhabditina</taxon>
        <taxon>Rhabditomorpha</taxon>
        <taxon>Strongyloidea</taxon>
        <taxon>Metastrongylidae</taxon>
        <taxon>Dictyocaulus</taxon>
    </lineage>
</organism>
<evidence type="ECO:0000313" key="3">
    <source>
        <dbReference type="EMBL" id="KJH41364.1"/>
    </source>
</evidence>
<reference evidence="4" key="2">
    <citation type="journal article" date="2016" name="Sci. Rep.">
        <title>Dictyocaulus viviparus genome, variome and transcriptome elucidate lungworm biology and support future intervention.</title>
        <authorList>
            <person name="McNulty S.N."/>
            <person name="Strube C."/>
            <person name="Rosa B.A."/>
            <person name="Martin J.C."/>
            <person name="Tyagi R."/>
            <person name="Choi Y.J."/>
            <person name="Wang Q."/>
            <person name="Hallsworth Pepin K."/>
            <person name="Zhang X."/>
            <person name="Ozersky P."/>
            <person name="Wilson R.K."/>
            <person name="Sternberg P.W."/>
            <person name="Gasser R.B."/>
            <person name="Mitreva M."/>
        </authorList>
    </citation>
    <scope>NUCLEOTIDE SEQUENCE [LARGE SCALE GENOMIC DNA]</scope>
    <source>
        <strain evidence="4">HannoverDv2000</strain>
    </source>
</reference>
<dbReference type="GO" id="GO:0043266">
    <property type="term" value="P:regulation of potassium ion transport"/>
    <property type="evidence" value="ECO:0007669"/>
    <property type="project" value="TreeGrafter"/>
</dbReference>
<dbReference type="InterPro" id="IPR051951">
    <property type="entry name" value="UNC-93_regulatory"/>
</dbReference>
<evidence type="ECO:0000256" key="2">
    <source>
        <dbReference type="SAM" id="Phobius"/>
    </source>
</evidence>
<name>A0A0D8XCI6_DICVI</name>
<dbReference type="EMBL" id="KN716842">
    <property type="protein sequence ID" value="KJH41364.1"/>
    <property type="molecule type" value="Genomic_DNA"/>
</dbReference>
<evidence type="ECO:0000313" key="4">
    <source>
        <dbReference type="Proteomes" id="UP000053766"/>
    </source>
</evidence>
<dbReference type="STRING" id="29172.A0A0D8XCI6"/>
<sequence length="147" mass="16798">MGIRYARLNFESQNTVIVRIYGYTESRRIISALTITETEVRFFGYFFMIVHSGQVFGNLLSSFIMTAAMSVPDPIDEVYETCGHSFPMNLTQLSDIAAQNLERPNQRVYLSVCLTYLACAFVAVMIVSMFLNALHKDVVNRFVHFFP</sequence>
<reference evidence="3 4" key="1">
    <citation type="submission" date="2013-11" db="EMBL/GenBank/DDBJ databases">
        <title>Draft genome of the bovine lungworm Dictyocaulus viviparus.</title>
        <authorList>
            <person name="Mitreva M."/>
        </authorList>
    </citation>
    <scope>NUCLEOTIDE SEQUENCE [LARGE SCALE GENOMIC DNA]</scope>
    <source>
        <strain evidence="3 4">HannoverDv2000</strain>
    </source>
</reference>
<dbReference type="Proteomes" id="UP000053766">
    <property type="component" value="Unassembled WGS sequence"/>
</dbReference>
<evidence type="ECO:0000256" key="1">
    <source>
        <dbReference type="ARBA" id="ARBA00009172"/>
    </source>
</evidence>
<dbReference type="GO" id="GO:0055120">
    <property type="term" value="C:striated muscle dense body"/>
    <property type="evidence" value="ECO:0007669"/>
    <property type="project" value="TreeGrafter"/>
</dbReference>
<dbReference type="GO" id="GO:0005886">
    <property type="term" value="C:plasma membrane"/>
    <property type="evidence" value="ECO:0007669"/>
    <property type="project" value="TreeGrafter"/>
</dbReference>
<dbReference type="AlphaFoldDB" id="A0A0D8XCI6"/>
<proteinExistence type="inferred from homology"/>
<dbReference type="PANTHER" id="PTHR19444:SF13">
    <property type="entry name" value="PROTEIN UNC-93 HOMOLOG A"/>
    <property type="match status" value="1"/>
</dbReference>
<protein>
    <submittedName>
        <fullName evidence="3">Uncharacterized protein</fullName>
    </submittedName>
</protein>
<gene>
    <name evidence="3" type="ORF">DICVIV_12660</name>
</gene>
<dbReference type="GO" id="GO:0006937">
    <property type="term" value="P:regulation of muscle contraction"/>
    <property type="evidence" value="ECO:0007669"/>
    <property type="project" value="TreeGrafter"/>
</dbReference>
<keyword evidence="4" id="KW-1185">Reference proteome</keyword>
<feature type="transmembrane region" description="Helical" evidence="2">
    <location>
        <begin position="108"/>
        <end position="131"/>
    </location>
</feature>
<dbReference type="PANTHER" id="PTHR19444">
    <property type="entry name" value="UNC-93 RELATED"/>
    <property type="match status" value="1"/>
</dbReference>
<accession>A0A0D8XCI6</accession>